<feature type="transmembrane region" description="Helical" evidence="1">
    <location>
        <begin position="103"/>
        <end position="123"/>
    </location>
</feature>
<dbReference type="RefSeq" id="WP_157397274.1">
    <property type="nucleotide sequence ID" value="NZ_WSEL01000003.1"/>
</dbReference>
<dbReference type="InterPro" id="IPR025597">
    <property type="entry name" value="DUF4345"/>
</dbReference>
<keyword evidence="1" id="KW-1133">Transmembrane helix</keyword>
<evidence type="ECO:0000313" key="2">
    <source>
        <dbReference type="EMBL" id="MVQ29251.1"/>
    </source>
</evidence>
<dbReference type="Proteomes" id="UP000469385">
    <property type="component" value="Unassembled WGS sequence"/>
</dbReference>
<dbReference type="Pfam" id="PF14248">
    <property type="entry name" value="DUF4345"/>
    <property type="match status" value="1"/>
</dbReference>
<gene>
    <name evidence="2" type="ORF">GON04_07325</name>
</gene>
<organism evidence="2 3">
    <name type="scientific">Ramlibacter pinisoli</name>
    <dbReference type="NCBI Taxonomy" id="2682844"/>
    <lineage>
        <taxon>Bacteria</taxon>
        <taxon>Pseudomonadati</taxon>
        <taxon>Pseudomonadota</taxon>
        <taxon>Betaproteobacteria</taxon>
        <taxon>Burkholderiales</taxon>
        <taxon>Comamonadaceae</taxon>
        <taxon>Ramlibacter</taxon>
    </lineage>
</organism>
<reference evidence="2 3" key="1">
    <citation type="submission" date="2019-12" db="EMBL/GenBank/DDBJ databases">
        <authorList>
            <person name="Huq M.A."/>
        </authorList>
    </citation>
    <scope>NUCLEOTIDE SEQUENCE [LARGE SCALE GENOMIC DNA]</scope>
    <source>
        <strain evidence="2 3">MAH-25</strain>
    </source>
</reference>
<dbReference type="AlphaFoldDB" id="A0A6N8IQT6"/>
<name>A0A6N8IQT6_9BURK</name>
<sequence>MPTPSPMPASQRVVQVCLFLVAAIALVGGTVQMVLGQPDTTPRLDNVHRFMAGVYFSTGVISAWAAATIRQQGTLVYLLALGVLCAGLGRLLSISQVGLPEPAAVWLGYLVPELLLPFVIAIAHTATGRRAAPALAA</sequence>
<proteinExistence type="predicted"/>
<feature type="transmembrane region" description="Helical" evidence="1">
    <location>
        <begin position="76"/>
        <end position="97"/>
    </location>
</feature>
<dbReference type="EMBL" id="WSEL01000003">
    <property type="protein sequence ID" value="MVQ29251.1"/>
    <property type="molecule type" value="Genomic_DNA"/>
</dbReference>
<protein>
    <submittedName>
        <fullName evidence="2">DUF4345 domain-containing protein</fullName>
    </submittedName>
</protein>
<feature type="transmembrane region" description="Helical" evidence="1">
    <location>
        <begin position="52"/>
        <end position="69"/>
    </location>
</feature>
<evidence type="ECO:0000313" key="3">
    <source>
        <dbReference type="Proteomes" id="UP000469385"/>
    </source>
</evidence>
<keyword evidence="1" id="KW-0472">Membrane</keyword>
<keyword evidence="1" id="KW-0812">Transmembrane</keyword>
<comment type="caution">
    <text evidence="2">The sequence shown here is derived from an EMBL/GenBank/DDBJ whole genome shotgun (WGS) entry which is preliminary data.</text>
</comment>
<keyword evidence="3" id="KW-1185">Reference proteome</keyword>
<accession>A0A6N8IQT6</accession>
<evidence type="ECO:0000256" key="1">
    <source>
        <dbReference type="SAM" id="Phobius"/>
    </source>
</evidence>